<comment type="caution">
    <text evidence="9">The sequence shown here is derived from an EMBL/GenBank/DDBJ whole genome shotgun (WGS) entry which is preliminary data.</text>
</comment>
<feature type="transmembrane region" description="Helical" evidence="7">
    <location>
        <begin position="60"/>
        <end position="79"/>
    </location>
</feature>
<dbReference type="AlphaFoldDB" id="A0A9D1WJ81"/>
<dbReference type="InterPro" id="IPR050925">
    <property type="entry name" value="Rhomboid_protease_S54"/>
</dbReference>
<dbReference type="GO" id="GO:0004252">
    <property type="term" value="F:serine-type endopeptidase activity"/>
    <property type="evidence" value="ECO:0007669"/>
    <property type="project" value="InterPro"/>
</dbReference>
<sequence length="208" mass="23069">MEAFRKSPVNNTIILVNILVFLAVEISGGSLDTENMISWGAMYVPLCLERQEYYRLFTSMFLHFGMAHLVNNMLVLYVLGDHLERAMGKLAYLFLYLAGGFGGNLISFLVDIQRENYAVSAGASGAVFAVMGGLFYVILINRGKLEDFTTRKLLIVAGLALYFGFTSTGVDNAAHVGGLLCGFLSAVLLYRRKNLSKQRSREKEEAVR</sequence>
<reference evidence="9" key="2">
    <citation type="submission" date="2021-04" db="EMBL/GenBank/DDBJ databases">
        <authorList>
            <person name="Gilroy R."/>
        </authorList>
    </citation>
    <scope>NUCLEOTIDE SEQUENCE</scope>
    <source>
        <strain evidence="9">ChiSjej1B19-8411</strain>
    </source>
</reference>
<feature type="transmembrane region" description="Helical" evidence="7">
    <location>
        <begin position="12"/>
        <end position="31"/>
    </location>
</feature>
<keyword evidence="5 7" id="KW-1133">Transmembrane helix</keyword>
<evidence type="ECO:0000313" key="9">
    <source>
        <dbReference type="EMBL" id="HIX59938.1"/>
    </source>
</evidence>
<evidence type="ECO:0000259" key="8">
    <source>
        <dbReference type="Pfam" id="PF01694"/>
    </source>
</evidence>
<dbReference type="GO" id="GO:0016020">
    <property type="term" value="C:membrane"/>
    <property type="evidence" value="ECO:0007669"/>
    <property type="project" value="UniProtKB-SubCell"/>
</dbReference>
<feature type="domain" description="Peptidase S54 rhomboid" evidence="8">
    <location>
        <begin position="51"/>
        <end position="191"/>
    </location>
</feature>
<dbReference type="Proteomes" id="UP000886817">
    <property type="component" value="Unassembled WGS sequence"/>
</dbReference>
<evidence type="ECO:0000256" key="3">
    <source>
        <dbReference type="ARBA" id="ARBA00022692"/>
    </source>
</evidence>
<reference evidence="9" key="1">
    <citation type="journal article" date="2021" name="PeerJ">
        <title>Extensive microbial diversity within the chicken gut microbiome revealed by metagenomics and culture.</title>
        <authorList>
            <person name="Gilroy R."/>
            <person name="Ravi A."/>
            <person name="Getino M."/>
            <person name="Pursley I."/>
            <person name="Horton D.L."/>
            <person name="Alikhan N.F."/>
            <person name="Baker D."/>
            <person name="Gharbi K."/>
            <person name="Hall N."/>
            <person name="Watson M."/>
            <person name="Adriaenssens E.M."/>
            <person name="Foster-Nyarko E."/>
            <person name="Jarju S."/>
            <person name="Secka A."/>
            <person name="Antonio M."/>
            <person name="Oren A."/>
            <person name="Chaudhuri R.R."/>
            <person name="La Ragione R."/>
            <person name="Hildebrand F."/>
            <person name="Pallen M.J."/>
        </authorList>
    </citation>
    <scope>NUCLEOTIDE SEQUENCE</scope>
    <source>
        <strain evidence="9">ChiSjej1B19-8411</strain>
    </source>
</reference>
<comment type="similarity">
    <text evidence="2">Belongs to the peptidase S54 family.</text>
</comment>
<accession>A0A9D1WJ81</accession>
<evidence type="ECO:0000256" key="2">
    <source>
        <dbReference type="ARBA" id="ARBA00009045"/>
    </source>
</evidence>
<name>A0A9D1WJ81_9FIRM</name>
<dbReference type="GO" id="GO:0006508">
    <property type="term" value="P:proteolysis"/>
    <property type="evidence" value="ECO:0007669"/>
    <property type="project" value="UniProtKB-KW"/>
</dbReference>
<keyword evidence="3 7" id="KW-0812">Transmembrane</keyword>
<feature type="transmembrane region" description="Helical" evidence="7">
    <location>
        <begin position="173"/>
        <end position="191"/>
    </location>
</feature>
<dbReference type="PANTHER" id="PTHR43731:SF14">
    <property type="entry name" value="PRESENILIN-ASSOCIATED RHOMBOID-LIKE PROTEIN, MITOCHONDRIAL"/>
    <property type="match status" value="1"/>
</dbReference>
<organism evidence="9 10">
    <name type="scientific">Candidatus Blautia gallistercoris</name>
    <dbReference type="NCBI Taxonomy" id="2838490"/>
    <lineage>
        <taxon>Bacteria</taxon>
        <taxon>Bacillati</taxon>
        <taxon>Bacillota</taxon>
        <taxon>Clostridia</taxon>
        <taxon>Lachnospirales</taxon>
        <taxon>Lachnospiraceae</taxon>
        <taxon>Blautia</taxon>
    </lineage>
</organism>
<dbReference type="InterPro" id="IPR035952">
    <property type="entry name" value="Rhomboid-like_sf"/>
</dbReference>
<feature type="transmembrane region" description="Helical" evidence="7">
    <location>
        <begin position="91"/>
        <end position="110"/>
    </location>
</feature>
<dbReference type="InterPro" id="IPR022764">
    <property type="entry name" value="Peptidase_S54_rhomboid_dom"/>
</dbReference>
<evidence type="ECO:0000256" key="7">
    <source>
        <dbReference type="SAM" id="Phobius"/>
    </source>
</evidence>
<evidence type="ECO:0000256" key="4">
    <source>
        <dbReference type="ARBA" id="ARBA00022801"/>
    </source>
</evidence>
<dbReference type="SUPFAM" id="SSF144091">
    <property type="entry name" value="Rhomboid-like"/>
    <property type="match status" value="1"/>
</dbReference>
<feature type="transmembrane region" description="Helical" evidence="7">
    <location>
        <begin position="116"/>
        <end position="139"/>
    </location>
</feature>
<gene>
    <name evidence="9" type="ORF">IAA45_09530</name>
</gene>
<keyword evidence="9" id="KW-0645">Protease</keyword>
<keyword evidence="6 7" id="KW-0472">Membrane</keyword>
<proteinExistence type="inferred from homology"/>
<protein>
    <submittedName>
        <fullName evidence="9">Rhomboid family intramembrane serine protease</fullName>
    </submittedName>
</protein>
<dbReference type="PANTHER" id="PTHR43731">
    <property type="entry name" value="RHOMBOID PROTEASE"/>
    <property type="match status" value="1"/>
</dbReference>
<comment type="subcellular location">
    <subcellularLocation>
        <location evidence="1">Membrane</location>
        <topology evidence="1">Multi-pass membrane protein</topology>
    </subcellularLocation>
</comment>
<dbReference type="EMBL" id="DXEX01000204">
    <property type="protein sequence ID" value="HIX59938.1"/>
    <property type="molecule type" value="Genomic_DNA"/>
</dbReference>
<evidence type="ECO:0000256" key="1">
    <source>
        <dbReference type="ARBA" id="ARBA00004141"/>
    </source>
</evidence>
<evidence type="ECO:0000313" key="10">
    <source>
        <dbReference type="Proteomes" id="UP000886817"/>
    </source>
</evidence>
<feature type="transmembrane region" description="Helical" evidence="7">
    <location>
        <begin position="151"/>
        <end position="167"/>
    </location>
</feature>
<evidence type="ECO:0000256" key="5">
    <source>
        <dbReference type="ARBA" id="ARBA00022989"/>
    </source>
</evidence>
<evidence type="ECO:0000256" key="6">
    <source>
        <dbReference type="ARBA" id="ARBA00023136"/>
    </source>
</evidence>
<dbReference type="Gene3D" id="1.20.1540.10">
    <property type="entry name" value="Rhomboid-like"/>
    <property type="match status" value="1"/>
</dbReference>
<keyword evidence="4" id="KW-0378">Hydrolase</keyword>
<dbReference type="Pfam" id="PF01694">
    <property type="entry name" value="Rhomboid"/>
    <property type="match status" value="1"/>
</dbReference>